<dbReference type="RefSeq" id="WP_036930939.1">
    <property type="nucleotide sequence ID" value="NC_005072.1"/>
</dbReference>
<accession>A8WI26</accession>
<dbReference type="STRING" id="59919.PMM1813"/>
<dbReference type="KEGG" id="pmm:PMM1813"/>
<protein>
    <submittedName>
        <fullName evidence="1">Uncharacterized protein</fullName>
    </submittedName>
</protein>
<dbReference type="AlphaFoldDB" id="A8WI26"/>
<dbReference type="Proteomes" id="UP000001026">
    <property type="component" value="Chromosome"/>
</dbReference>
<reference evidence="1 2" key="1">
    <citation type="journal article" date="2003" name="Nature">
        <title>Genome divergence in two Prochlorococcus ecotypes reflects oceanic niche differentiation.</title>
        <authorList>
            <person name="Rocap G."/>
            <person name="Larimer F.W."/>
            <person name="Lamerdin J.E."/>
            <person name="Malfatti S."/>
            <person name="Chain P."/>
            <person name="Ahlgren N.A."/>
            <person name="Arellano A."/>
            <person name="Coleman M."/>
            <person name="Hauser L."/>
            <person name="Hess W.R."/>
            <person name="Johnson Z.I."/>
            <person name="Land M.L."/>
            <person name="Lindell D."/>
            <person name="Post A.F."/>
            <person name="Regala W."/>
            <person name="Shah M."/>
            <person name="Shaw S.L."/>
            <person name="Steglich C."/>
            <person name="Sullivan M.B."/>
            <person name="Ting C.S."/>
            <person name="Tolonen A."/>
            <person name="Webb E.A."/>
            <person name="Zinser E.R."/>
            <person name="Chisholm S.W."/>
        </authorList>
    </citation>
    <scope>NUCLEOTIDE SEQUENCE [LARGE SCALE GENOMIC DNA]</scope>
    <source>
        <strain evidence="2">CCMP1986 / NIES-2087 / MED4</strain>
    </source>
</reference>
<organism evidence="1 2">
    <name type="scientific">Prochlorococcus marinus subsp. pastoris (strain CCMP1986 / NIES-2087 / MED4)</name>
    <dbReference type="NCBI Taxonomy" id="59919"/>
    <lineage>
        <taxon>Bacteria</taxon>
        <taxon>Bacillati</taxon>
        <taxon>Cyanobacteriota</taxon>
        <taxon>Cyanophyceae</taxon>
        <taxon>Synechococcales</taxon>
        <taxon>Prochlorococcaceae</taxon>
        <taxon>Prochlorococcus</taxon>
    </lineage>
</organism>
<proteinExistence type="predicted"/>
<dbReference type="HOGENOM" id="CLU_2790652_0_0_3"/>
<evidence type="ECO:0000313" key="2">
    <source>
        <dbReference type="Proteomes" id="UP000001026"/>
    </source>
</evidence>
<dbReference type="EMBL" id="BX548174">
    <property type="protein sequence ID" value="CAP16317.1"/>
    <property type="molecule type" value="Genomic_DNA"/>
</dbReference>
<gene>
    <name evidence="1" type="ordered locus">PMM1813</name>
</gene>
<name>A8WI26_PROMP</name>
<sequence length="65" mass="7569">MKILSSSPYATFNPKEWNSLSRANCRFSSTPIKIKKKFFSNFKNVKSTKNIQENNKLPKQIQLAF</sequence>
<dbReference type="OrthoDB" id="541399at2"/>
<evidence type="ECO:0000313" key="1">
    <source>
        <dbReference type="EMBL" id="CAP16317.1"/>
    </source>
</evidence>